<feature type="domain" description="DNA helicase DnaB-like N-terminal" evidence="4">
    <location>
        <begin position="6"/>
        <end position="97"/>
    </location>
</feature>
<dbReference type="GO" id="GO:0003677">
    <property type="term" value="F:DNA binding"/>
    <property type="evidence" value="ECO:0007669"/>
    <property type="project" value="UniProtKB-KW"/>
</dbReference>
<dbReference type="InterPro" id="IPR016136">
    <property type="entry name" value="DNA_helicase_N/primase_C"/>
</dbReference>
<keyword evidence="1" id="KW-0639">Primosome</keyword>
<protein>
    <submittedName>
        <fullName evidence="5">DnaB-like protein helicase-like protein</fullName>
    </submittedName>
</protein>
<organism evidence="5 6">
    <name type="scientific">Sulfurimonas denitrificans (strain ATCC 33889 / DSM 1251)</name>
    <name type="common">Thiomicrospira denitrificans (strain ATCC 33889 / DSM 1251)</name>
    <dbReference type="NCBI Taxonomy" id="326298"/>
    <lineage>
        <taxon>Bacteria</taxon>
        <taxon>Pseudomonadati</taxon>
        <taxon>Campylobacterota</taxon>
        <taxon>Epsilonproteobacteria</taxon>
        <taxon>Campylobacterales</taxon>
        <taxon>Sulfurimonadaceae</taxon>
        <taxon>Sulfurimonas</taxon>
    </lineage>
</organism>
<dbReference type="GO" id="GO:0005524">
    <property type="term" value="F:ATP binding"/>
    <property type="evidence" value="ECO:0007669"/>
    <property type="project" value="InterPro"/>
</dbReference>
<keyword evidence="5" id="KW-0067">ATP-binding</keyword>
<dbReference type="Pfam" id="PF13481">
    <property type="entry name" value="AAA_25"/>
    <property type="match status" value="1"/>
</dbReference>
<gene>
    <name evidence="5" type="ordered locus">Suden_0802</name>
</gene>
<dbReference type="PANTHER" id="PTHR30153:SF2">
    <property type="entry name" value="REPLICATIVE DNA HELICASE"/>
    <property type="match status" value="1"/>
</dbReference>
<evidence type="ECO:0000256" key="2">
    <source>
        <dbReference type="ARBA" id="ARBA00022705"/>
    </source>
</evidence>
<dbReference type="EMBL" id="CP000153">
    <property type="protein sequence ID" value="ABB44081.1"/>
    <property type="molecule type" value="Genomic_DNA"/>
</dbReference>
<dbReference type="RefSeq" id="WP_011372434.1">
    <property type="nucleotide sequence ID" value="NC_007575.1"/>
</dbReference>
<sequence>MNHEHNFNTSIEKSILSSILFEPQKLQDISNILNVEDFYLQAHQLIYDSMLKLNKQDLPIDEEFLKKKFPKIDDGVMLDILAANPISNILAYAKELKTDAINRQITLVGSKVAHGDLAAINELIGLQERLNTVDGIKQLKRDDKTFNSIFDKFDIDFEEIENVKFEYLMDNFLVKNEITMISARPGTGKSLLSVAAANMMLGQKNIEQVFYIDGDNSKSTLRDRNIHHLKKQHGNKFRYFVGLSKNELWQIINTLKKMDLTNYLVVFDSIKNFIAGDRDKNKDVSPVMEILRTLRNNGATVLFLHHQNKKQKDFESDYAGSSAFEEDTSNAFTLKRNDDKNSLILKPFKARAGDLQEIAFTYNAHNHTLTKLDIAYAKQTKEMDEMINETIEYLKSSRNKPMWSELQKNLTDLGFDKEKAAKVIKNNEGKLWNFERGDRNNQKLYFLIGAADKKAAAVETVYEDIVNTAPITPITPRSLFLGTSEGLALDTNKTDNSDKSSKTQNSEYIAPITPRTFKIGVYEGLNVVSDNSDNSDNRNVVSASQNFPREKIEMPIL</sequence>
<dbReference type="STRING" id="326298.Suden_0802"/>
<evidence type="ECO:0000313" key="6">
    <source>
        <dbReference type="Proteomes" id="UP000002714"/>
    </source>
</evidence>
<evidence type="ECO:0000256" key="1">
    <source>
        <dbReference type="ARBA" id="ARBA00022515"/>
    </source>
</evidence>
<dbReference type="SUPFAM" id="SSF52540">
    <property type="entry name" value="P-loop containing nucleoside triphosphate hydrolases"/>
    <property type="match status" value="1"/>
</dbReference>
<dbReference type="SUPFAM" id="SSF48024">
    <property type="entry name" value="N-terminal domain of DnaB helicase"/>
    <property type="match status" value="1"/>
</dbReference>
<keyword evidence="5" id="KW-0378">Hydrolase</keyword>
<dbReference type="KEGG" id="tdn:Suden_0802"/>
<evidence type="ECO:0000259" key="4">
    <source>
        <dbReference type="Pfam" id="PF00772"/>
    </source>
</evidence>
<dbReference type="eggNOG" id="COG0305">
    <property type="taxonomic scope" value="Bacteria"/>
</dbReference>
<reference evidence="5 6" key="1">
    <citation type="journal article" date="2008" name="Appl. Environ. Microbiol.">
        <title>Genome of the epsilonproteobacterial chemolithoautotroph Sulfurimonas denitrificans.</title>
        <authorList>
            <person name="Sievert S.M."/>
            <person name="Scott K.M."/>
            <person name="Klotz M.G."/>
            <person name="Chain P.S.G."/>
            <person name="Hauser L.J."/>
            <person name="Hemp J."/>
            <person name="Huegler M."/>
            <person name="Land M."/>
            <person name="Lapidus A."/>
            <person name="Larimer F.W."/>
            <person name="Lucas S."/>
            <person name="Malfatti S.A."/>
            <person name="Meyer F."/>
            <person name="Paulsen I.T."/>
            <person name="Ren Q."/>
            <person name="Simon J."/>
            <person name="Bailey K."/>
            <person name="Diaz E."/>
            <person name="Fitzpatrick K.A."/>
            <person name="Glover B."/>
            <person name="Gwatney N."/>
            <person name="Korajkic A."/>
            <person name="Long A."/>
            <person name="Mobberley J.M."/>
            <person name="Pantry S.N."/>
            <person name="Pazder G."/>
            <person name="Peterson S."/>
            <person name="Quintanilla J.D."/>
            <person name="Sprinkle R."/>
            <person name="Stephens J."/>
            <person name="Thomas P."/>
            <person name="Vaughn R."/>
            <person name="Weber M.J."/>
            <person name="Wooten L.L."/>
        </authorList>
    </citation>
    <scope>NUCLEOTIDE SEQUENCE [LARGE SCALE GENOMIC DNA]</scope>
    <source>
        <strain evidence="6">ATCC 33889 / DSM 1251</strain>
    </source>
</reference>
<evidence type="ECO:0000313" key="5">
    <source>
        <dbReference type="EMBL" id="ABB44081.1"/>
    </source>
</evidence>
<dbReference type="Pfam" id="PF00772">
    <property type="entry name" value="DnaB"/>
    <property type="match status" value="1"/>
</dbReference>
<dbReference type="GO" id="GO:0003678">
    <property type="term" value="F:DNA helicase activity"/>
    <property type="evidence" value="ECO:0007669"/>
    <property type="project" value="InterPro"/>
</dbReference>
<proteinExistence type="predicted"/>
<dbReference type="GO" id="GO:1990077">
    <property type="term" value="C:primosome complex"/>
    <property type="evidence" value="ECO:0007669"/>
    <property type="project" value="UniProtKB-KW"/>
</dbReference>
<keyword evidence="5" id="KW-0347">Helicase</keyword>
<dbReference type="HOGENOM" id="CLU_035911_0_0_7"/>
<dbReference type="GO" id="GO:0005829">
    <property type="term" value="C:cytosol"/>
    <property type="evidence" value="ECO:0007669"/>
    <property type="project" value="TreeGrafter"/>
</dbReference>
<dbReference type="GO" id="GO:0006269">
    <property type="term" value="P:DNA replication, synthesis of primer"/>
    <property type="evidence" value="ECO:0007669"/>
    <property type="project" value="UniProtKB-KW"/>
</dbReference>
<keyword evidence="3" id="KW-0238">DNA-binding</keyword>
<evidence type="ECO:0000256" key="3">
    <source>
        <dbReference type="ARBA" id="ARBA00023125"/>
    </source>
</evidence>
<dbReference type="Proteomes" id="UP000002714">
    <property type="component" value="Chromosome"/>
</dbReference>
<dbReference type="InterPro" id="IPR027417">
    <property type="entry name" value="P-loop_NTPase"/>
</dbReference>
<dbReference type="PANTHER" id="PTHR30153">
    <property type="entry name" value="REPLICATIVE DNA HELICASE DNAB"/>
    <property type="match status" value="1"/>
</dbReference>
<dbReference type="Gene3D" id="1.10.860.10">
    <property type="entry name" value="DNAb Helicase, Chain A"/>
    <property type="match status" value="1"/>
</dbReference>
<dbReference type="InterPro" id="IPR007693">
    <property type="entry name" value="DNA_helicase_DnaB-like_N"/>
</dbReference>
<dbReference type="AlphaFoldDB" id="Q30SF0"/>
<name>Q30SF0_SULDN</name>
<keyword evidence="5" id="KW-0547">Nucleotide-binding</keyword>
<accession>Q30SF0</accession>
<dbReference type="InterPro" id="IPR036185">
    <property type="entry name" value="DNA_heli_DnaB-like_N_sf"/>
</dbReference>
<keyword evidence="6" id="KW-1185">Reference proteome</keyword>
<keyword evidence="2" id="KW-0235">DNA replication</keyword>
<dbReference type="OrthoDB" id="9773982at2"/>
<dbReference type="Gene3D" id="3.40.50.300">
    <property type="entry name" value="P-loop containing nucleotide triphosphate hydrolases"/>
    <property type="match status" value="1"/>
</dbReference>